<organism evidence="1 2">
    <name type="scientific">Anisodus tanguticus</name>
    <dbReference type="NCBI Taxonomy" id="243964"/>
    <lineage>
        <taxon>Eukaryota</taxon>
        <taxon>Viridiplantae</taxon>
        <taxon>Streptophyta</taxon>
        <taxon>Embryophyta</taxon>
        <taxon>Tracheophyta</taxon>
        <taxon>Spermatophyta</taxon>
        <taxon>Magnoliopsida</taxon>
        <taxon>eudicotyledons</taxon>
        <taxon>Gunneridae</taxon>
        <taxon>Pentapetalae</taxon>
        <taxon>asterids</taxon>
        <taxon>lamiids</taxon>
        <taxon>Solanales</taxon>
        <taxon>Solanaceae</taxon>
        <taxon>Solanoideae</taxon>
        <taxon>Hyoscyameae</taxon>
        <taxon>Anisodus</taxon>
    </lineage>
</organism>
<dbReference type="EMBL" id="JAVYJV010000009">
    <property type="protein sequence ID" value="KAK4362684.1"/>
    <property type="molecule type" value="Genomic_DNA"/>
</dbReference>
<name>A0AAE1S1J5_9SOLA</name>
<dbReference type="AlphaFoldDB" id="A0AAE1S1J5"/>
<keyword evidence="2" id="KW-1185">Reference proteome</keyword>
<proteinExistence type="predicted"/>
<gene>
    <name evidence="1" type="ORF">RND71_017925</name>
</gene>
<evidence type="ECO:0000313" key="1">
    <source>
        <dbReference type="EMBL" id="KAK4362684.1"/>
    </source>
</evidence>
<accession>A0AAE1S1J5</accession>
<evidence type="ECO:0000313" key="2">
    <source>
        <dbReference type="Proteomes" id="UP001291623"/>
    </source>
</evidence>
<dbReference type="Proteomes" id="UP001291623">
    <property type="component" value="Unassembled WGS sequence"/>
</dbReference>
<sequence length="163" mass="19261">MFLFLGIIYLGRTLYYYWYSDPPRAQESGHQKSTWNWTTLLRTRTGIPPMFPHFVSIIPSVHSIIDPVSIISIPISKVAIEERFLFRHVEPREYKEIQLKTKEEIKEKTRRALARERLTYLKLTWCSLLALNLSLSWSFFRKGRLGLDFQLVNVPPSIFAKEE</sequence>
<comment type="caution">
    <text evidence="1">The sequence shown here is derived from an EMBL/GenBank/DDBJ whole genome shotgun (WGS) entry which is preliminary data.</text>
</comment>
<reference evidence="1" key="1">
    <citation type="submission" date="2023-12" db="EMBL/GenBank/DDBJ databases">
        <title>Genome assembly of Anisodus tanguticus.</title>
        <authorList>
            <person name="Wang Y.-J."/>
        </authorList>
    </citation>
    <scope>NUCLEOTIDE SEQUENCE</scope>
    <source>
        <strain evidence="1">KB-2021</strain>
        <tissue evidence="1">Leaf</tissue>
    </source>
</reference>
<protein>
    <submittedName>
        <fullName evidence="1">Uncharacterized protein</fullName>
    </submittedName>
</protein>